<dbReference type="Proteomes" id="UP000285961">
    <property type="component" value="Unassembled WGS sequence"/>
</dbReference>
<accession>A0A419ET00</accession>
<name>A0A419ET00_9BACT</name>
<feature type="domain" description="3-octaprenyl-4-hydroxybenzoate carboxy-lyase-like N-terminal" evidence="3">
    <location>
        <begin position="11"/>
        <end position="82"/>
    </location>
</feature>
<dbReference type="GO" id="GO:0005829">
    <property type="term" value="C:cytosol"/>
    <property type="evidence" value="ECO:0007669"/>
    <property type="project" value="TreeGrafter"/>
</dbReference>
<dbReference type="Pfam" id="PF20696">
    <property type="entry name" value="UbiD_C"/>
    <property type="match status" value="1"/>
</dbReference>
<dbReference type="Gene3D" id="1.20.5.570">
    <property type="entry name" value="Single helix bin"/>
    <property type="match status" value="1"/>
</dbReference>
<feature type="domain" description="3-octaprenyl-4-hydroxybenzoate carboxy-lyase-like C-terminal" evidence="4">
    <location>
        <begin position="320"/>
        <end position="443"/>
    </location>
</feature>
<evidence type="ECO:0000259" key="3">
    <source>
        <dbReference type="Pfam" id="PF20695"/>
    </source>
</evidence>
<dbReference type="InterPro" id="IPR049383">
    <property type="entry name" value="UbiD-like_N"/>
</dbReference>
<evidence type="ECO:0000259" key="2">
    <source>
        <dbReference type="Pfam" id="PF01977"/>
    </source>
</evidence>
<evidence type="ECO:0000313" key="5">
    <source>
        <dbReference type="EMBL" id="RJP66784.1"/>
    </source>
</evidence>
<dbReference type="AlphaFoldDB" id="A0A419ET00"/>
<gene>
    <name evidence="5" type="ORF">C4532_15655</name>
</gene>
<dbReference type="InterPro" id="IPR002830">
    <property type="entry name" value="UbiD"/>
</dbReference>
<dbReference type="GO" id="GO:0008694">
    <property type="term" value="F:4-hydroxy-3-polyprenylbenzoate decarboxylase activity"/>
    <property type="evidence" value="ECO:0007669"/>
    <property type="project" value="TreeGrafter"/>
</dbReference>
<dbReference type="InterPro" id="IPR049381">
    <property type="entry name" value="UbiD-like_C"/>
</dbReference>
<dbReference type="Pfam" id="PF20695">
    <property type="entry name" value="UbiD_N"/>
    <property type="match status" value="1"/>
</dbReference>
<comment type="caution">
    <text evidence="5">The sequence shown here is derived from an EMBL/GenBank/DDBJ whole genome shotgun (WGS) entry which is preliminary data.</text>
</comment>
<proteinExistence type="inferred from homology"/>
<dbReference type="GO" id="GO:0006744">
    <property type="term" value="P:ubiquinone biosynthetic process"/>
    <property type="evidence" value="ECO:0007669"/>
    <property type="project" value="TreeGrafter"/>
</dbReference>
<evidence type="ECO:0000259" key="4">
    <source>
        <dbReference type="Pfam" id="PF20696"/>
    </source>
</evidence>
<dbReference type="NCBIfam" id="TIGR00148">
    <property type="entry name" value="UbiD family decarboxylase"/>
    <property type="match status" value="1"/>
</dbReference>
<dbReference type="InterPro" id="IPR022390">
    <property type="entry name" value="HBDC"/>
</dbReference>
<dbReference type="NCBIfam" id="TIGR03701">
    <property type="entry name" value="mena_SCO4490"/>
    <property type="match status" value="1"/>
</dbReference>
<dbReference type="Gene3D" id="3.40.1670.10">
    <property type="entry name" value="UbiD C-terminal domain-like"/>
    <property type="match status" value="1"/>
</dbReference>
<dbReference type="SUPFAM" id="SSF143968">
    <property type="entry name" value="UbiD C-terminal domain-like"/>
    <property type="match status" value="1"/>
</dbReference>
<dbReference type="SUPFAM" id="SSF50475">
    <property type="entry name" value="FMN-binding split barrel"/>
    <property type="match status" value="1"/>
</dbReference>
<evidence type="ECO:0000256" key="1">
    <source>
        <dbReference type="ARBA" id="ARBA00010021"/>
    </source>
</evidence>
<dbReference type="InterPro" id="IPR048304">
    <property type="entry name" value="UbiD_Rift_dom"/>
</dbReference>
<comment type="similarity">
    <text evidence="1">Belongs to the UbiD family.</text>
</comment>
<evidence type="ECO:0000313" key="6">
    <source>
        <dbReference type="Proteomes" id="UP000285961"/>
    </source>
</evidence>
<dbReference type="EMBL" id="QZKI01000111">
    <property type="protein sequence ID" value="RJP66784.1"/>
    <property type="molecule type" value="Genomic_DNA"/>
</dbReference>
<organism evidence="5 6">
    <name type="scientific">Candidatus Abyssobacteria bacterium SURF_17</name>
    <dbReference type="NCBI Taxonomy" id="2093361"/>
    <lineage>
        <taxon>Bacteria</taxon>
        <taxon>Pseudomonadati</taxon>
        <taxon>Candidatus Hydrogenedentota</taxon>
        <taxon>Candidatus Abyssobacteria</taxon>
    </lineage>
</organism>
<protein>
    <submittedName>
        <fullName evidence="5">Menaquinone biosynthesis decarboxylase</fullName>
    </submittedName>
</protein>
<reference evidence="5 6" key="1">
    <citation type="journal article" date="2017" name="ISME J.">
        <title>Energy and carbon metabolisms in a deep terrestrial subsurface fluid microbial community.</title>
        <authorList>
            <person name="Momper L."/>
            <person name="Jungbluth S.P."/>
            <person name="Lee M.D."/>
            <person name="Amend J.P."/>
        </authorList>
    </citation>
    <scope>NUCLEOTIDE SEQUENCE [LARGE SCALE GENOMIC DNA]</scope>
    <source>
        <strain evidence="5">SURF_17</strain>
    </source>
</reference>
<dbReference type="PANTHER" id="PTHR30108">
    <property type="entry name" value="3-OCTAPRENYL-4-HYDROXYBENZOATE CARBOXY-LYASE-RELATED"/>
    <property type="match status" value="1"/>
</dbReference>
<dbReference type="PANTHER" id="PTHR30108:SF17">
    <property type="entry name" value="FERULIC ACID DECARBOXYLASE 1"/>
    <property type="match status" value="1"/>
</dbReference>
<feature type="domain" description="3-octaprenyl-4-hydroxybenzoate carboxy-lyase-like Rift-related" evidence="2">
    <location>
        <begin position="119"/>
        <end position="315"/>
    </location>
</feature>
<sequence length="480" mass="54186">MPYDGLRDFVSTLERAGELKRVRAAVSAELEITQVVDRICKANGPALLFENVRDSSMPLLINAFGSYRRMAMALGVESIDSIGREIEEILQTPMPTGIVDKLKMIPKIARFAKFPPKAVSSGPCQEVVMEKPSLSALPILKCWPQDGGKFITLPMVFTKSLETGRRNCGMYRMHVYDDQTTGMHWHIHHDGARHFREHKNAGKRMEVAVALGSDPAVTYSATAPMPADVDEMLLAGFLRNKPVEMVTCKTINMEVPADAEIVLEGYVDPHEERIEGPFGDHTGYYSLADTYPVFHVQCITHRKDPIYPATIVGKPPMEDCYMGKATERIFLPLIRTQIPELVDMNLPLFGVFHNYAFVSIDKRYPYQAKKVMHAIWGLGQMMFTKIIIIVDKNVNVQDVDEVLWRVGNNVDPRRDITIVDGPLDVLDHASPLPRAGSKIGIDATKKWPEEGHTREWPDEITMADDIIELVNRRWREYGLE</sequence>
<dbReference type="Pfam" id="PF01977">
    <property type="entry name" value="UbiD"/>
    <property type="match status" value="1"/>
</dbReference>